<dbReference type="CDD" id="cd10147">
    <property type="entry name" value="Wzt_C-like"/>
    <property type="match status" value="1"/>
</dbReference>
<comment type="similarity">
    <text evidence="1">Belongs to the ABC transporter superfamily.</text>
</comment>
<dbReference type="InterPro" id="IPR003439">
    <property type="entry name" value="ABC_transporter-like_ATP-bd"/>
</dbReference>
<evidence type="ECO:0000256" key="1">
    <source>
        <dbReference type="ARBA" id="ARBA00005417"/>
    </source>
</evidence>
<sequence>MSTKKVPNKNNEIVVEATKVWESFRIYHHKNYTIKDVLVRLKKSAYEEFWALKDVSFKVKRGETLGIIGENGSGKSTLLKCITGILPPTKGQVKVKGRISPLLELGAGFHPELSGKENIYINGAILGLTKKQIDEKFDEIVAFSELEKFIDNQVKFYSTGMYVRLGFAIAVFSEPDILIIDEILSVGDERFKKKSFDKMKQLQAQGKTIILVTHDMGTASKFCDRLIRLEKGRMKRAGKPKKIITDYVDSVIETEDFTEKGSKEIILTNVKLLSGNGQEIRKLRPGDQLTISIDYEAKQEVNDPVFAISILDNIGNNIFGTNTKLQNVATSIVTGKGNVSFKLNNLPMLTSKFYVTVAVHSDDGHNYHWIDRYTSFEVESKNNYLGLVYIPVECRIEKDKQPIVRKEKIPQKTKMKSKI</sequence>
<name>A0A0F9GRW8_9ZZZZ</name>
<dbReference type="SMART" id="SM00382">
    <property type="entry name" value="AAA"/>
    <property type="match status" value="1"/>
</dbReference>
<dbReference type="Gene3D" id="2.70.50.60">
    <property type="entry name" value="abc- transporter (atp binding component) like domain"/>
    <property type="match status" value="1"/>
</dbReference>
<dbReference type="Pfam" id="PF00005">
    <property type="entry name" value="ABC_tran"/>
    <property type="match status" value="1"/>
</dbReference>
<reference evidence="6" key="1">
    <citation type="journal article" date="2015" name="Nature">
        <title>Complex archaea that bridge the gap between prokaryotes and eukaryotes.</title>
        <authorList>
            <person name="Spang A."/>
            <person name="Saw J.H."/>
            <person name="Jorgensen S.L."/>
            <person name="Zaremba-Niedzwiedzka K."/>
            <person name="Martijn J."/>
            <person name="Lind A.E."/>
            <person name="van Eijk R."/>
            <person name="Schleper C."/>
            <person name="Guy L."/>
            <person name="Ettema T.J."/>
        </authorList>
    </citation>
    <scope>NUCLEOTIDE SEQUENCE</scope>
</reference>
<feature type="domain" description="ABC transporter" evidence="5">
    <location>
        <begin position="32"/>
        <end position="256"/>
    </location>
</feature>
<protein>
    <recommendedName>
        <fullName evidence="5">ABC transporter domain-containing protein</fullName>
    </recommendedName>
</protein>
<dbReference type="InterPro" id="IPR003593">
    <property type="entry name" value="AAA+_ATPase"/>
</dbReference>
<dbReference type="PROSITE" id="PS50893">
    <property type="entry name" value="ABC_TRANSPORTER_2"/>
    <property type="match status" value="1"/>
</dbReference>
<keyword evidence="4" id="KW-0067">ATP-binding</keyword>
<evidence type="ECO:0000256" key="4">
    <source>
        <dbReference type="ARBA" id="ARBA00022840"/>
    </source>
</evidence>
<gene>
    <name evidence="6" type="ORF">LCGC14_2151080</name>
</gene>
<dbReference type="InterPro" id="IPR029439">
    <property type="entry name" value="Wzt_C"/>
</dbReference>
<dbReference type="SUPFAM" id="SSF52540">
    <property type="entry name" value="P-loop containing nucleoside triphosphate hydrolases"/>
    <property type="match status" value="1"/>
</dbReference>
<dbReference type="PANTHER" id="PTHR46743:SF2">
    <property type="entry name" value="TEICHOIC ACIDS EXPORT ATP-BINDING PROTEIN TAGH"/>
    <property type="match status" value="1"/>
</dbReference>
<dbReference type="EMBL" id="LAZR01027408">
    <property type="protein sequence ID" value="KKL65827.1"/>
    <property type="molecule type" value="Genomic_DNA"/>
</dbReference>
<dbReference type="InterPro" id="IPR015860">
    <property type="entry name" value="ABC_transpr_TagH-like"/>
</dbReference>
<dbReference type="Gene3D" id="3.40.50.300">
    <property type="entry name" value="P-loop containing nucleotide triphosphate hydrolases"/>
    <property type="match status" value="1"/>
</dbReference>
<dbReference type="GO" id="GO:0140359">
    <property type="term" value="F:ABC-type transporter activity"/>
    <property type="evidence" value="ECO:0007669"/>
    <property type="project" value="InterPro"/>
</dbReference>
<dbReference type="PANTHER" id="PTHR46743">
    <property type="entry name" value="TEICHOIC ACIDS EXPORT ATP-BINDING PROTEIN TAGH"/>
    <property type="match status" value="1"/>
</dbReference>
<evidence type="ECO:0000256" key="3">
    <source>
        <dbReference type="ARBA" id="ARBA00022741"/>
    </source>
</evidence>
<keyword evidence="2" id="KW-0813">Transport</keyword>
<dbReference type="InterPro" id="IPR027417">
    <property type="entry name" value="P-loop_NTPase"/>
</dbReference>
<evidence type="ECO:0000259" key="5">
    <source>
        <dbReference type="PROSITE" id="PS50893"/>
    </source>
</evidence>
<dbReference type="Pfam" id="PF14524">
    <property type="entry name" value="Wzt_C"/>
    <property type="match status" value="1"/>
</dbReference>
<proteinExistence type="inferred from homology"/>
<dbReference type="GO" id="GO:0016020">
    <property type="term" value="C:membrane"/>
    <property type="evidence" value="ECO:0007669"/>
    <property type="project" value="InterPro"/>
</dbReference>
<comment type="caution">
    <text evidence="6">The sequence shown here is derived from an EMBL/GenBank/DDBJ whole genome shotgun (WGS) entry which is preliminary data.</text>
</comment>
<dbReference type="GO" id="GO:0016887">
    <property type="term" value="F:ATP hydrolysis activity"/>
    <property type="evidence" value="ECO:0007669"/>
    <property type="project" value="InterPro"/>
</dbReference>
<dbReference type="GO" id="GO:0005524">
    <property type="term" value="F:ATP binding"/>
    <property type="evidence" value="ECO:0007669"/>
    <property type="project" value="UniProtKB-KW"/>
</dbReference>
<organism evidence="6">
    <name type="scientific">marine sediment metagenome</name>
    <dbReference type="NCBI Taxonomy" id="412755"/>
    <lineage>
        <taxon>unclassified sequences</taxon>
        <taxon>metagenomes</taxon>
        <taxon>ecological metagenomes</taxon>
    </lineage>
</organism>
<evidence type="ECO:0000313" key="6">
    <source>
        <dbReference type="EMBL" id="KKL65827.1"/>
    </source>
</evidence>
<dbReference type="InterPro" id="IPR050683">
    <property type="entry name" value="Bact_Polysacc_Export_ATP-bd"/>
</dbReference>
<accession>A0A0F9GRW8</accession>
<dbReference type="AlphaFoldDB" id="A0A0F9GRW8"/>
<keyword evidence="3" id="KW-0547">Nucleotide-binding</keyword>
<evidence type="ECO:0000256" key="2">
    <source>
        <dbReference type="ARBA" id="ARBA00022448"/>
    </source>
</evidence>
<dbReference type="CDD" id="cd03220">
    <property type="entry name" value="ABC_KpsT_Wzt"/>
    <property type="match status" value="1"/>
</dbReference>